<evidence type="ECO:0000313" key="9">
    <source>
        <dbReference type="Ensembl" id="ENSNBRP00000021369.1"/>
    </source>
</evidence>
<dbReference type="InterPro" id="IPR003598">
    <property type="entry name" value="Ig_sub2"/>
</dbReference>
<dbReference type="SMART" id="SM00406">
    <property type="entry name" value="IGv"/>
    <property type="match status" value="2"/>
</dbReference>
<dbReference type="InterPro" id="IPR013098">
    <property type="entry name" value="Ig_I-set"/>
</dbReference>
<dbReference type="CDD" id="cd00096">
    <property type="entry name" value="Ig"/>
    <property type="match status" value="3"/>
</dbReference>
<dbReference type="Pfam" id="PF07679">
    <property type="entry name" value="I-set"/>
    <property type="match status" value="6"/>
</dbReference>
<comment type="similarity">
    <text evidence="2">Belongs to the protein kinase superfamily. CAMK Ser/Thr protein kinase family.</text>
</comment>
<dbReference type="GO" id="GO:0030424">
    <property type="term" value="C:axon"/>
    <property type="evidence" value="ECO:0007669"/>
    <property type="project" value="TreeGrafter"/>
</dbReference>
<reference evidence="9" key="1">
    <citation type="submission" date="2025-08" db="UniProtKB">
        <authorList>
            <consortium name="Ensembl"/>
        </authorList>
    </citation>
    <scope>IDENTIFICATION</scope>
</reference>
<dbReference type="FunFam" id="2.60.40.10:FF:000147">
    <property type="entry name" value="Myosin light chain kinase"/>
    <property type="match status" value="1"/>
</dbReference>
<feature type="domain" description="Ig-like" evidence="8">
    <location>
        <begin position="29"/>
        <end position="115"/>
    </location>
</feature>
<dbReference type="STRING" id="32507.ENSNBRP00000021369"/>
<dbReference type="Gene3D" id="2.60.40.10">
    <property type="entry name" value="Immunoglobulins"/>
    <property type="match status" value="6"/>
</dbReference>
<dbReference type="FunFam" id="2.60.40.10:FF:000425">
    <property type="entry name" value="Myosin light chain kinase"/>
    <property type="match status" value="1"/>
</dbReference>
<dbReference type="GO" id="GO:0043025">
    <property type="term" value="C:neuronal cell body"/>
    <property type="evidence" value="ECO:0007669"/>
    <property type="project" value="TreeGrafter"/>
</dbReference>
<evidence type="ECO:0000256" key="5">
    <source>
        <dbReference type="ARBA" id="ARBA00022737"/>
    </source>
</evidence>
<dbReference type="OMA" id="PICDMEN"/>
<feature type="domain" description="Ig-like" evidence="8">
    <location>
        <begin position="307"/>
        <end position="394"/>
    </location>
</feature>
<evidence type="ECO:0000256" key="7">
    <source>
        <dbReference type="ARBA" id="ARBA00023319"/>
    </source>
</evidence>
<evidence type="ECO:0000313" key="10">
    <source>
        <dbReference type="Proteomes" id="UP000261580"/>
    </source>
</evidence>
<feature type="domain" description="Ig-like" evidence="8">
    <location>
        <begin position="404"/>
        <end position="493"/>
    </location>
</feature>
<sequence>MNVGENQILSQARGSLGLSTLQEKVQGIPPAFLKPLMKKNVFENDTLTFYAEVFGLPSPEVNWFRNKTQLVADDRVTIERDGDSISLTIQNVTRADQGEYICEAVNYVGEARSVAVVIVVSQEVRFTPVPPAVSHQHVMKFDVEEDDSSRSPSPQEILLEVELDENEVKEFEKQVKIITIPEYTADNKSMIISLNVLPSIYEEGAVDFVTQEHDDLKIAFEVTEMPPRFINPICDMESPEGTTVMFECSLMGIPSPIVSWFKGDRKIPQNNKKYLLELTDQGVYLCKASNSVGVATFAVELKVIDKPRFVTVIEPVSAAVNDPLRLECHVNEDTGVAVTWTRDGKKVHQSMESKLSFEDKVAVLEIPKSKLKDSGKYVCTAANEAGSSSCELITYLCFGFPEPPEFLLKLPANKFLKQGESLRLECKVSGTVPLKITWYKNDAKVTDGGNYRTSFVDSVAVLELVSTSFEDDGVYTCEAQNDAGSVSCSTTLTIKVAPEIVWSPDQVLTLRAGDNSGTLTCGIIGRPLPEIKWYRFGRELIQSRKYKMSSDGRNHSLSILTDEQEDEGLYTCRAINEAGEIESSGKLRLQAAPQFHPGFPLKEKYFAGAGTSLRLHVVYIGRPIPQIMWFYGKKPLNPSENVIIENTESYTHLVVRNVQRKTNAGRYKVQLRELTRLSFCRDHQSSLCLSTTAPLSLAKMCALVLLLLMVKKSSQVIMTASTPSPVIRVYTSS</sequence>
<dbReference type="GeneTree" id="ENSGT01110000267173"/>
<evidence type="ECO:0000259" key="8">
    <source>
        <dbReference type="PROSITE" id="PS50835"/>
    </source>
</evidence>
<evidence type="ECO:0000256" key="1">
    <source>
        <dbReference type="ARBA" id="ARBA00004496"/>
    </source>
</evidence>
<dbReference type="InterPro" id="IPR050958">
    <property type="entry name" value="Cell_Adh-Cytoskel_Orgn"/>
</dbReference>
<dbReference type="SUPFAM" id="SSF48726">
    <property type="entry name" value="Immunoglobulin"/>
    <property type="match status" value="6"/>
</dbReference>
<dbReference type="FunFam" id="2.60.40.10:FF:000022">
    <property type="entry name" value="Cardiac titin"/>
    <property type="match status" value="2"/>
</dbReference>
<dbReference type="GO" id="GO:0050808">
    <property type="term" value="P:synapse organization"/>
    <property type="evidence" value="ECO:0007669"/>
    <property type="project" value="TreeGrafter"/>
</dbReference>
<dbReference type="GO" id="GO:0005886">
    <property type="term" value="C:plasma membrane"/>
    <property type="evidence" value="ECO:0007669"/>
    <property type="project" value="TreeGrafter"/>
</dbReference>
<keyword evidence="4" id="KW-0732">Signal</keyword>
<dbReference type="GO" id="GO:0007156">
    <property type="term" value="P:homophilic cell adhesion via plasma membrane adhesion molecules"/>
    <property type="evidence" value="ECO:0007669"/>
    <property type="project" value="TreeGrafter"/>
</dbReference>
<dbReference type="FunFam" id="2.60.40.10:FF:001229">
    <property type="entry name" value="titin isoform X1"/>
    <property type="match status" value="1"/>
</dbReference>
<accession>A0A3Q4MWU7</accession>
<dbReference type="PANTHER" id="PTHR45080">
    <property type="entry name" value="CONTACTIN 5"/>
    <property type="match status" value="1"/>
</dbReference>
<evidence type="ECO:0000256" key="3">
    <source>
        <dbReference type="ARBA" id="ARBA00022490"/>
    </source>
</evidence>
<dbReference type="Bgee" id="ENSNBRG00000016390">
    <property type="expression patterns" value="Expressed in muscle tissue and 5 other cell types or tissues"/>
</dbReference>
<dbReference type="GO" id="GO:0008046">
    <property type="term" value="F:axon guidance receptor activity"/>
    <property type="evidence" value="ECO:0007669"/>
    <property type="project" value="TreeGrafter"/>
</dbReference>
<feature type="domain" description="Ig-like" evidence="8">
    <location>
        <begin position="227"/>
        <end position="302"/>
    </location>
</feature>
<dbReference type="InterPro" id="IPR007110">
    <property type="entry name" value="Ig-like_dom"/>
</dbReference>
<protein>
    <recommendedName>
        <fullName evidence="8">Ig-like domain-containing protein</fullName>
    </recommendedName>
</protein>
<dbReference type="SMART" id="SM00409">
    <property type="entry name" value="IG"/>
    <property type="match status" value="5"/>
</dbReference>
<dbReference type="PROSITE" id="PS50835">
    <property type="entry name" value="IG_LIKE"/>
    <property type="match status" value="5"/>
</dbReference>
<feature type="domain" description="Ig-like" evidence="8">
    <location>
        <begin position="498"/>
        <end position="588"/>
    </location>
</feature>
<dbReference type="InterPro" id="IPR013106">
    <property type="entry name" value="Ig_V-set"/>
</dbReference>
<dbReference type="Proteomes" id="UP000261580">
    <property type="component" value="Unassembled WGS sequence"/>
</dbReference>
<dbReference type="Ensembl" id="ENSNBRT00000021947.1">
    <property type="protein sequence ID" value="ENSNBRP00000021369.1"/>
    <property type="gene ID" value="ENSNBRG00000016390.1"/>
</dbReference>
<keyword evidence="7" id="KW-0393">Immunoglobulin domain</keyword>
<proteinExistence type="inferred from homology"/>
<evidence type="ECO:0000256" key="6">
    <source>
        <dbReference type="ARBA" id="ARBA00023157"/>
    </source>
</evidence>
<reference evidence="9" key="2">
    <citation type="submission" date="2025-09" db="UniProtKB">
        <authorList>
            <consortium name="Ensembl"/>
        </authorList>
    </citation>
    <scope>IDENTIFICATION</scope>
</reference>
<dbReference type="SMART" id="SM00408">
    <property type="entry name" value="IGc2"/>
    <property type="match status" value="6"/>
</dbReference>
<evidence type="ECO:0000256" key="2">
    <source>
        <dbReference type="ARBA" id="ARBA00006692"/>
    </source>
</evidence>
<evidence type="ECO:0000256" key="4">
    <source>
        <dbReference type="ARBA" id="ARBA00022729"/>
    </source>
</evidence>
<keyword evidence="6" id="KW-1015">Disulfide bond</keyword>
<dbReference type="InterPro" id="IPR036179">
    <property type="entry name" value="Ig-like_dom_sf"/>
</dbReference>
<dbReference type="AlphaFoldDB" id="A0A3Q4MWU7"/>
<keyword evidence="5" id="KW-0677">Repeat</keyword>
<dbReference type="InterPro" id="IPR003599">
    <property type="entry name" value="Ig_sub"/>
</dbReference>
<name>A0A3Q4MWU7_NEOBR</name>
<dbReference type="GO" id="GO:0005737">
    <property type="term" value="C:cytoplasm"/>
    <property type="evidence" value="ECO:0007669"/>
    <property type="project" value="UniProtKB-SubCell"/>
</dbReference>
<keyword evidence="3" id="KW-0963">Cytoplasm</keyword>
<comment type="subcellular location">
    <subcellularLocation>
        <location evidence="1">Cytoplasm</location>
    </subcellularLocation>
</comment>
<keyword evidence="10" id="KW-1185">Reference proteome</keyword>
<dbReference type="PANTHER" id="PTHR45080:SF8">
    <property type="entry name" value="IG-LIKE DOMAIN-CONTAINING PROTEIN"/>
    <property type="match status" value="1"/>
</dbReference>
<organism evidence="9 10">
    <name type="scientific">Neolamprologus brichardi</name>
    <name type="common">Fairy cichlid</name>
    <name type="synonym">Lamprologus brichardi</name>
    <dbReference type="NCBI Taxonomy" id="32507"/>
    <lineage>
        <taxon>Eukaryota</taxon>
        <taxon>Metazoa</taxon>
        <taxon>Chordata</taxon>
        <taxon>Craniata</taxon>
        <taxon>Vertebrata</taxon>
        <taxon>Euteleostomi</taxon>
        <taxon>Actinopterygii</taxon>
        <taxon>Neopterygii</taxon>
        <taxon>Teleostei</taxon>
        <taxon>Neoteleostei</taxon>
        <taxon>Acanthomorphata</taxon>
        <taxon>Ovalentaria</taxon>
        <taxon>Cichlomorphae</taxon>
        <taxon>Cichliformes</taxon>
        <taxon>Cichlidae</taxon>
        <taxon>African cichlids</taxon>
        <taxon>Pseudocrenilabrinae</taxon>
        <taxon>Lamprologini</taxon>
        <taxon>Neolamprologus</taxon>
    </lineage>
</organism>
<dbReference type="InterPro" id="IPR013783">
    <property type="entry name" value="Ig-like_fold"/>
</dbReference>